<protein>
    <recommendedName>
        <fullName evidence="4">Proteinase inhibitor I42 chagasin domain-containing protein</fullName>
    </recommendedName>
</protein>
<evidence type="ECO:0008006" key="4">
    <source>
        <dbReference type="Google" id="ProtNLM"/>
    </source>
</evidence>
<dbReference type="Proteomes" id="UP000076925">
    <property type="component" value="Unassembled WGS sequence"/>
</dbReference>
<proteinExistence type="predicted"/>
<organism evidence="2 3">
    <name type="scientific">Scytonema hofmannii PCC 7110</name>
    <dbReference type="NCBI Taxonomy" id="128403"/>
    <lineage>
        <taxon>Bacteria</taxon>
        <taxon>Bacillati</taxon>
        <taxon>Cyanobacteriota</taxon>
        <taxon>Cyanophyceae</taxon>
        <taxon>Nostocales</taxon>
        <taxon>Scytonemataceae</taxon>
        <taxon>Scytonema</taxon>
    </lineage>
</organism>
<evidence type="ECO:0000256" key="1">
    <source>
        <dbReference type="SAM" id="SignalP"/>
    </source>
</evidence>
<sequence length="178" mass="19595">MQVKVLKIAVFVAAALLIPACAEDPSQIFTGTQQAIKQDTQSNSTSKLAVAKAEFGVVKVNPQDYKVSFTPTNKVPLKNETAYGWRIQLKGYEGQVTWREVYRLPKAAQTWGGTPARSEFSVSEDKTQATTQRTVYTKDGVIGNTWTVSPGDPPGKHTIEVFVNNRQVGKFEFNLVNG</sequence>
<reference evidence="2 3" key="1">
    <citation type="journal article" date="2013" name="Genome Biol. Evol.">
        <title>Genomes of Stigonematalean cyanobacteria (subsection V) and the evolution of oxygenic photosynthesis from prokaryotes to plastids.</title>
        <authorList>
            <person name="Dagan T."/>
            <person name="Roettger M."/>
            <person name="Stucken K."/>
            <person name="Landan G."/>
            <person name="Koch R."/>
            <person name="Major P."/>
            <person name="Gould S.B."/>
            <person name="Goremykin V.V."/>
            <person name="Rippka R."/>
            <person name="Tandeau de Marsac N."/>
            <person name="Gugger M."/>
            <person name="Lockhart P.J."/>
            <person name="Allen J.F."/>
            <person name="Brune I."/>
            <person name="Maus I."/>
            <person name="Puhler A."/>
            <person name="Martin W.F."/>
        </authorList>
    </citation>
    <scope>NUCLEOTIDE SEQUENCE [LARGE SCALE GENOMIC DNA]</scope>
    <source>
        <strain evidence="2 3">PCC 7110</strain>
    </source>
</reference>
<feature type="signal peptide" evidence="1">
    <location>
        <begin position="1"/>
        <end position="22"/>
    </location>
</feature>
<dbReference type="EMBL" id="ANNX02000046">
    <property type="protein sequence ID" value="KYC37556.1"/>
    <property type="molecule type" value="Genomic_DNA"/>
</dbReference>
<dbReference type="AlphaFoldDB" id="A0A139WYR8"/>
<feature type="chain" id="PRO_5007300476" description="Proteinase inhibitor I42 chagasin domain-containing protein" evidence="1">
    <location>
        <begin position="23"/>
        <end position="178"/>
    </location>
</feature>
<accession>A0A139WYR8</accession>
<keyword evidence="3" id="KW-1185">Reference proteome</keyword>
<comment type="caution">
    <text evidence="2">The sequence shown here is derived from an EMBL/GenBank/DDBJ whole genome shotgun (WGS) entry which is preliminary data.</text>
</comment>
<evidence type="ECO:0000313" key="3">
    <source>
        <dbReference type="Proteomes" id="UP000076925"/>
    </source>
</evidence>
<dbReference type="RefSeq" id="WP_017746104.1">
    <property type="nucleotide sequence ID" value="NZ_KQ976354.1"/>
</dbReference>
<evidence type="ECO:0000313" key="2">
    <source>
        <dbReference type="EMBL" id="KYC37556.1"/>
    </source>
</evidence>
<dbReference type="OrthoDB" id="511130at2"/>
<name>A0A139WYR8_9CYAN</name>
<dbReference type="STRING" id="128403.WA1_39485"/>
<keyword evidence="1" id="KW-0732">Signal</keyword>
<gene>
    <name evidence="2" type="ORF">WA1_39485</name>
</gene>